<dbReference type="EMBL" id="JAOCZP010000005">
    <property type="protein sequence ID" value="MCT7376682.1"/>
    <property type="molecule type" value="Genomic_DNA"/>
</dbReference>
<dbReference type="RefSeq" id="WP_260904815.1">
    <property type="nucleotide sequence ID" value="NZ_JAOCZP010000005.1"/>
</dbReference>
<dbReference type="Pfam" id="PF00126">
    <property type="entry name" value="HTH_1"/>
    <property type="match status" value="1"/>
</dbReference>
<dbReference type="Proteomes" id="UP001320831">
    <property type="component" value="Unassembled WGS sequence"/>
</dbReference>
<evidence type="ECO:0000313" key="6">
    <source>
        <dbReference type="EMBL" id="MCT7376682.1"/>
    </source>
</evidence>
<evidence type="ECO:0000313" key="7">
    <source>
        <dbReference type="Proteomes" id="UP001320831"/>
    </source>
</evidence>
<evidence type="ECO:0000256" key="4">
    <source>
        <dbReference type="ARBA" id="ARBA00023163"/>
    </source>
</evidence>
<dbReference type="InterPro" id="IPR036390">
    <property type="entry name" value="WH_DNA-bd_sf"/>
</dbReference>
<evidence type="ECO:0000256" key="3">
    <source>
        <dbReference type="ARBA" id="ARBA00023125"/>
    </source>
</evidence>
<accession>A0ABT2LQB0</accession>
<dbReference type="PANTHER" id="PTHR30346:SF28">
    <property type="entry name" value="HTH-TYPE TRANSCRIPTIONAL REGULATOR CYNR"/>
    <property type="match status" value="1"/>
</dbReference>
<evidence type="ECO:0000256" key="2">
    <source>
        <dbReference type="ARBA" id="ARBA00023015"/>
    </source>
</evidence>
<keyword evidence="2" id="KW-0805">Transcription regulation</keyword>
<dbReference type="InterPro" id="IPR000847">
    <property type="entry name" value="LysR_HTH_N"/>
</dbReference>
<dbReference type="Gene3D" id="3.40.190.10">
    <property type="entry name" value="Periplasmic binding protein-like II"/>
    <property type="match status" value="2"/>
</dbReference>
<dbReference type="Gene3D" id="1.10.10.10">
    <property type="entry name" value="Winged helix-like DNA-binding domain superfamily/Winged helix DNA-binding domain"/>
    <property type="match status" value="1"/>
</dbReference>
<dbReference type="PANTHER" id="PTHR30346">
    <property type="entry name" value="TRANSCRIPTIONAL DUAL REGULATOR HCAR-RELATED"/>
    <property type="match status" value="1"/>
</dbReference>
<name>A0ABT2LQB0_9HYPH</name>
<keyword evidence="3" id="KW-0238">DNA-binding</keyword>
<reference evidence="6 7" key="1">
    <citation type="submission" date="2022-09" db="EMBL/GenBank/DDBJ databases">
        <title>Chelativorans salina sp. nov., a novel slightly halophilic bacterium isolated from a saline lake sediment enrichment.</title>
        <authorList>
            <person name="Gao L."/>
            <person name="Fang B.-Z."/>
            <person name="Li W.-J."/>
        </authorList>
    </citation>
    <scope>NUCLEOTIDE SEQUENCE [LARGE SCALE GENOMIC DNA]</scope>
    <source>
        <strain evidence="6 7">EGI FJ00035</strain>
    </source>
</reference>
<comment type="caution">
    <text evidence="6">The sequence shown here is derived from an EMBL/GenBank/DDBJ whole genome shotgun (WGS) entry which is preliminary data.</text>
</comment>
<dbReference type="Pfam" id="PF03466">
    <property type="entry name" value="LysR_substrate"/>
    <property type="match status" value="1"/>
</dbReference>
<dbReference type="PRINTS" id="PR00039">
    <property type="entry name" value="HTHLYSR"/>
</dbReference>
<feature type="domain" description="HTH lysR-type" evidence="5">
    <location>
        <begin position="1"/>
        <end position="58"/>
    </location>
</feature>
<dbReference type="InterPro" id="IPR036388">
    <property type="entry name" value="WH-like_DNA-bd_sf"/>
</dbReference>
<evidence type="ECO:0000256" key="1">
    <source>
        <dbReference type="ARBA" id="ARBA00009437"/>
    </source>
</evidence>
<protein>
    <submittedName>
        <fullName evidence="6">LysR substrate-binding domain-containing protein</fullName>
    </submittedName>
</protein>
<dbReference type="PROSITE" id="PS50931">
    <property type="entry name" value="HTH_LYSR"/>
    <property type="match status" value="1"/>
</dbReference>
<dbReference type="SUPFAM" id="SSF46785">
    <property type="entry name" value="Winged helix' DNA-binding domain"/>
    <property type="match status" value="1"/>
</dbReference>
<keyword evidence="4" id="KW-0804">Transcription</keyword>
<keyword evidence="7" id="KW-1185">Reference proteome</keyword>
<dbReference type="SUPFAM" id="SSF53850">
    <property type="entry name" value="Periplasmic binding protein-like II"/>
    <property type="match status" value="1"/>
</dbReference>
<proteinExistence type="inferred from homology"/>
<dbReference type="InterPro" id="IPR005119">
    <property type="entry name" value="LysR_subst-bd"/>
</dbReference>
<comment type="similarity">
    <text evidence="1">Belongs to the LysR transcriptional regulatory family.</text>
</comment>
<evidence type="ECO:0000259" key="5">
    <source>
        <dbReference type="PROSITE" id="PS50931"/>
    </source>
</evidence>
<gene>
    <name evidence="6" type="ORF">N5A92_16750</name>
</gene>
<sequence>MELRHLRYFVAVAEEGSITRAAERLGIQQPPLGQQLKALEAELGVQLFDRAPKRIALNAAGRVFLEEARAILSRTQEAVDHIRRFNMGESGTLSVGFTSSASLHALTPRLLGAFRQLFPLVQIAVEESETYELVLALQNSRIDVAFSHVATDDFKNLTSRSLGQEGMIVAMPIGHPLAQSGEGPLDIRALADEKIVVYRRPDGPGIFDGILKCLDQAGIRISISDQVSRMIAAINLVSAGRGLTIVPASMGILHRASVHYRPLIGDVIPPLPLYIAFRTNERLALVKKFVEVTSDMTKDAADRKMSTE</sequence>
<organism evidence="6 7">
    <name type="scientific">Chelativorans salis</name>
    <dbReference type="NCBI Taxonomy" id="2978478"/>
    <lineage>
        <taxon>Bacteria</taxon>
        <taxon>Pseudomonadati</taxon>
        <taxon>Pseudomonadota</taxon>
        <taxon>Alphaproteobacteria</taxon>
        <taxon>Hyphomicrobiales</taxon>
        <taxon>Phyllobacteriaceae</taxon>
        <taxon>Chelativorans</taxon>
    </lineage>
</organism>